<dbReference type="Gene3D" id="2.30.110.10">
    <property type="entry name" value="Electron Transport, Fmn-binding Protein, Chain A"/>
    <property type="match status" value="1"/>
</dbReference>
<dbReference type="SUPFAM" id="SSF50475">
    <property type="entry name" value="FMN-binding split barrel"/>
    <property type="match status" value="1"/>
</dbReference>
<keyword evidence="2" id="KW-0560">Oxidoreductase</keyword>
<dbReference type="InterPro" id="IPR002563">
    <property type="entry name" value="Flavin_Rdtase-like_dom"/>
</dbReference>
<dbReference type="AlphaFoldDB" id="A0A368TUI5"/>
<evidence type="ECO:0000313" key="5">
    <source>
        <dbReference type="Proteomes" id="UP000253204"/>
    </source>
</evidence>
<accession>A0A368TUI5</accession>
<comment type="caution">
    <text evidence="4">The sequence shown here is derived from an EMBL/GenBank/DDBJ whole genome shotgun (WGS) entry which is preliminary data.</text>
</comment>
<dbReference type="Proteomes" id="UP000253204">
    <property type="component" value="Unassembled WGS sequence"/>
</dbReference>
<gene>
    <name evidence="4" type="ORF">DU506_14890</name>
</gene>
<evidence type="ECO:0000256" key="2">
    <source>
        <dbReference type="ARBA" id="ARBA00023002"/>
    </source>
</evidence>
<sequence>MSIDKRDFRRALGKFATGITVVTTRSSEGEHFGVTASSFNTVSMDPPLILWSLDKGAHSLATYRDAEYFVVNVLGNDQVDISNRFASRGEDKFAGIAIEEGLGGAAKVRDSAAYFECKTWNIYEGGDHLIIVGEVMNYGCRDEGSSLVFHNGRYAVPEPHPMMLPVNEHSALDGRLGKHLLYLMRQALAAYRSDFYPRLSSLEVNDKEWRIMTLLADRGALEVDVLARSVAQPLKDIGDTLSGLQDRNLIYLDSDRRVMLSEEGQVLALRLLAMADDYEKRLLESLETEEVKALKSGLSRVVERLGASV</sequence>
<dbReference type="Pfam" id="PF01613">
    <property type="entry name" value="Flavin_Reduct"/>
    <property type="match status" value="1"/>
</dbReference>
<dbReference type="InterPro" id="IPR036390">
    <property type="entry name" value="WH_DNA-bd_sf"/>
</dbReference>
<name>A0A368TUI5_9GAMM</name>
<feature type="domain" description="Flavin reductase like" evidence="3">
    <location>
        <begin position="12"/>
        <end position="156"/>
    </location>
</feature>
<dbReference type="OrthoDB" id="9792858at2"/>
<comment type="similarity">
    <text evidence="1">Belongs to the non-flavoprotein flavin reductase family.</text>
</comment>
<dbReference type="EMBL" id="QPIJ01000040">
    <property type="protein sequence ID" value="RCV88310.1"/>
    <property type="molecule type" value="Genomic_DNA"/>
</dbReference>
<dbReference type="SMART" id="SM00903">
    <property type="entry name" value="Flavin_Reduct"/>
    <property type="match status" value="1"/>
</dbReference>
<dbReference type="GO" id="GO:0010181">
    <property type="term" value="F:FMN binding"/>
    <property type="evidence" value="ECO:0007669"/>
    <property type="project" value="InterPro"/>
</dbReference>
<dbReference type="InterPro" id="IPR012349">
    <property type="entry name" value="Split_barrel_FMN-bd"/>
</dbReference>
<dbReference type="InterPro" id="IPR036388">
    <property type="entry name" value="WH-like_DNA-bd_sf"/>
</dbReference>
<evidence type="ECO:0000256" key="1">
    <source>
        <dbReference type="ARBA" id="ARBA00008898"/>
    </source>
</evidence>
<dbReference type="Gene3D" id="1.10.10.10">
    <property type="entry name" value="Winged helix-like DNA-binding domain superfamily/Winged helix DNA-binding domain"/>
    <property type="match status" value="1"/>
</dbReference>
<protein>
    <submittedName>
        <fullName evidence="4">Nitrilotriacetate monooxygenase</fullName>
    </submittedName>
</protein>
<proteinExistence type="inferred from homology"/>
<dbReference type="PANTHER" id="PTHR30466:SF11">
    <property type="entry name" value="FLAVIN-DEPENDENT MONOOXYGENASE, REDUCTASE SUBUNIT HSAB"/>
    <property type="match status" value="1"/>
</dbReference>
<reference evidence="4 5" key="1">
    <citation type="submission" date="2018-07" db="EMBL/GenBank/DDBJ databases">
        <title>Halomonas rutogse sp. nov., isolated from Lake TangqianCo on Tibetan Plateau.</title>
        <authorList>
            <person name="Lu H."/>
            <person name="Xing P."/>
            <person name="Wu Q."/>
        </authorList>
    </citation>
    <scope>NUCLEOTIDE SEQUENCE [LARGE SCALE GENOMIC DNA]</scope>
    <source>
        <strain evidence="4 5">TQ8S</strain>
    </source>
</reference>
<dbReference type="GO" id="GO:0042602">
    <property type="term" value="F:riboflavin reductase (NADPH) activity"/>
    <property type="evidence" value="ECO:0007669"/>
    <property type="project" value="TreeGrafter"/>
</dbReference>
<dbReference type="SUPFAM" id="SSF46785">
    <property type="entry name" value="Winged helix' DNA-binding domain"/>
    <property type="match status" value="1"/>
</dbReference>
<evidence type="ECO:0000313" key="4">
    <source>
        <dbReference type="EMBL" id="RCV88310.1"/>
    </source>
</evidence>
<keyword evidence="5" id="KW-1185">Reference proteome</keyword>
<dbReference type="InterPro" id="IPR050268">
    <property type="entry name" value="NADH-dep_flavin_reductase"/>
</dbReference>
<evidence type="ECO:0000259" key="3">
    <source>
        <dbReference type="SMART" id="SM00903"/>
    </source>
</evidence>
<dbReference type="PANTHER" id="PTHR30466">
    <property type="entry name" value="FLAVIN REDUCTASE"/>
    <property type="match status" value="1"/>
</dbReference>
<organism evidence="4 5">
    <name type="scientific">Vreelandella rituensis</name>
    <dbReference type="NCBI Taxonomy" id="2282306"/>
    <lineage>
        <taxon>Bacteria</taxon>
        <taxon>Pseudomonadati</taxon>
        <taxon>Pseudomonadota</taxon>
        <taxon>Gammaproteobacteria</taxon>
        <taxon>Oceanospirillales</taxon>
        <taxon>Halomonadaceae</taxon>
        <taxon>Vreelandella</taxon>
    </lineage>
</organism>
<dbReference type="GO" id="GO:0004497">
    <property type="term" value="F:monooxygenase activity"/>
    <property type="evidence" value="ECO:0007669"/>
    <property type="project" value="UniProtKB-KW"/>
</dbReference>
<dbReference type="RefSeq" id="WP_114487697.1">
    <property type="nucleotide sequence ID" value="NZ_CBCSHM010000038.1"/>
</dbReference>
<keyword evidence="4" id="KW-0503">Monooxygenase</keyword>